<evidence type="ECO:0000313" key="2">
    <source>
        <dbReference type="Proteomes" id="UP000054359"/>
    </source>
</evidence>
<dbReference type="Gene3D" id="3.30.420.10">
    <property type="entry name" value="Ribonuclease H-like superfamily/Ribonuclease H"/>
    <property type="match status" value="1"/>
</dbReference>
<gene>
    <name evidence="1" type="ORF">X975_13308</name>
</gene>
<dbReference type="SUPFAM" id="SSF53098">
    <property type="entry name" value="Ribonuclease H-like"/>
    <property type="match status" value="1"/>
</dbReference>
<keyword evidence="2" id="KW-1185">Reference proteome</keyword>
<name>A0A087TZ72_STEMI</name>
<dbReference type="EMBL" id="KK117413">
    <property type="protein sequence ID" value="KFM70411.1"/>
    <property type="molecule type" value="Genomic_DNA"/>
</dbReference>
<dbReference type="OrthoDB" id="5985335at2759"/>
<protein>
    <submittedName>
        <fullName evidence="1">Uncharacterized protein</fullName>
    </submittedName>
</protein>
<dbReference type="InterPro" id="IPR012337">
    <property type="entry name" value="RNaseH-like_sf"/>
</dbReference>
<feature type="non-terminal residue" evidence="1">
    <location>
        <position position="75"/>
    </location>
</feature>
<proteinExistence type="predicted"/>
<organism evidence="1 2">
    <name type="scientific">Stegodyphus mimosarum</name>
    <name type="common">African social velvet spider</name>
    <dbReference type="NCBI Taxonomy" id="407821"/>
    <lineage>
        <taxon>Eukaryota</taxon>
        <taxon>Metazoa</taxon>
        <taxon>Ecdysozoa</taxon>
        <taxon>Arthropoda</taxon>
        <taxon>Chelicerata</taxon>
        <taxon>Arachnida</taxon>
        <taxon>Araneae</taxon>
        <taxon>Araneomorphae</taxon>
        <taxon>Entelegynae</taxon>
        <taxon>Eresoidea</taxon>
        <taxon>Eresidae</taxon>
        <taxon>Stegodyphus</taxon>
    </lineage>
</organism>
<dbReference type="InterPro" id="IPR036397">
    <property type="entry name" value="RNaseH_sf"/>
</dbReference>
<dbReference type="Proteomes" id="UP000054359">
    <property type="component" value="Unassembled WGS sequence"/>
</dbReference>
<sequence length="75" mass="8724">MVPYRPQSNIAECVNKNIVKIIRGYVKNYHDRWDSCVDELGFALRTAKDETTKKTPAELLLVRKLLTPLDKLFFV</sequence>
<accession>A0A087TZ72</accession>
<dbReference type="AlphaFoldDB" id="A0A087TZ72"/>
<dbReference type="STRING" id="407821.A0A087TZ72"/>
<evidence type="ECO:0000313" key="1">
    <source>
        <dbReference type="EMBL" id="KFM70411.1"/>
    </source>
</evidence>
<dbReference type="GO" id="GO:0003676">
    <property type="term" value="F:nucleic acid binding"/>
    <property type="evidence" value="ECO:0007669"/>
    <property type="project" value="InterPro"/>
</dbReference>
<reference evidence="1 2" key="1">
    <citation type="submission" date="2013-11" db="EMBL/GenBank/DDBJ databases">
        <title>Genome sequencing of Stegodyphus mimosarum.</title>
        <authorList>
            <person name="Bechsgaard J."/>
        </authorList>
    </citation>
    <scope>NUCLEOTIDE SEQUENCE [LARGE SCALE GENOMIC DNA]</scope>
</reference>